<organism evidence="1 2">
    <name type="scientific">Roseateles koreensis</name>
    <dbReference type="NCBI Taxonomy" id="2987526"/>
    <lineage>
        <taxon>Bacteria</taxon>
        <taxon>Pseudomonadati</taxon>
        <taxon>Pseudomonadota</taxon>
        <taxon>Betaproteobacteria</taxon>
        <taxon>Burkholderiales</taxon>
        <taxon>Sphaerotilaceae</taxon>
        <taxon>Roseateles</taxon>
    </lineage>
</organism>
<gene>
    <name evidence="1" type="ORF">PRZ01_01585</name>
</gene>
<dbReference type="RefSeq" id="WP_273594988.1">
    <property type="nucleotide sequence ID" value="NZ_JAQQXS010000001.1"/>
</dbReference>
<keyword evidence="2" id="KW-1185">Reference proteome</keyword>
<comment type="caution">
    <text evidence="1">The sequence shown here is derived from an EMBL/GenBank/DDBJ whole genome shotgun (WGS) entry which is preliminary data.</text>
</comment>
<accession>A0ABT5KN52</accession>
<dbReference type="Proteomes" id="UP001219862">
    <property type="component" value="Unassembled WGS sequence"/>
</dbReference>
<protein>
    <submittedName>
        <fullName evidence="1">Uncharacterized protein</fullName>
    </submittedName>
</protein>
<evidence type="ECO:0000313" key="1">
    <source>
        <dbReference type="EMBL" id="MDC8783880.1"/>
    </source>
</evidence>
<dbReference type="EMBL" id="JAQQXS010000001">
    <property type="protein sequence ID" value="MDC8783880.1"/>
    <property type="molecule type" value="Genomic_DNA"/>
</dbReference>
<name>A0ABT5KN52_9BURK</name>
<evidence type="ECO:0000313" key="2">
    <source>
        <dbReference type="Proteomes" id="UP001219862"/>
    </source>
</evidence>
<proteinExistence type="predicted"/>
<sequence>MAQQPMVVGETVIENSHAHKCLFFKLFFPAQDLSNLLKALIFQARAPHSCHLPTKLSTATVDCLTAQQCATSSPQRHKKFDRETHDLTSAERPPLQAIIARNHLLPACGACDGMVSLRVDFSTGVVFVFNHTSRRLADLAPADLLDPGPHLDH</sequence>
<reference evidence="1 2" key="1">
    <citation type="submission" date="2022-10" db="EMBL/GenBank/DDBJ databases">
        <title>paucibacter sp. hw8 Genome sequencing.</title>
        <authorList>
            <person name="Park S."/>
        </authorList>
    </citation>
    <scope>NUCLEOTIDE SEQUENCE [LARGE SCALE GENOMIC DNA]</scope>
    <source>
        <strain evidence="2">hw8</strain>
    </source>
</reference>